<accession>A0AAV2GXV1</accession>
<dbReference type="AlphaFoldDB" id="A0AAV2GXV1"/>
<dbReference type="PANTHER" id="PTHR10903">
    <property type="entry name" value="GTPASE, IMAP FAMILY MEMBER-RELATED"/>
    <property type="match status" value="1"/>
</dbReference>
<dbReference type="InterPro" id="IPR027417">
    <property type="entry name" value="P-loop_NTPase"/>
</dbReference>
<dbReference type="Gene3D" id="3.40.50.300">
    <property type="entry name" value="P-loop containing nucleotide triphosphate hydrolases"/>
    <property type="match status" value="1"/>
</dbReference>
<dbReference type="InterPro" id="IPR045058">
    <property type="entry name" value="GIMA/IAN/Toc"/>
</dbReference>
<evidence type="ECO:0000256" key="1">
    <source>
        <dbReference type="ARBA" id="ARBA00008535"/>
    </source>
</evidence>
<dbReference type="InterPro" id="IPR006703">
    <property type="entry name" value="G_AIG1"/>
</dbReference>
<gene>
    <name evidence="5" type="ORF">GSLYS_00000238001</name>
</gene>
<protein>
    <recommendedName>
        <fullName evidence="4">AIG1-type G domain-containing protein</fullName>
    </recommendedName>
</protein>
<sequence length="136" mass="15235">MILKGNFFESKAVMTSVTKRMQMHHSEFNGRTIMIVDGPGIVDTDLDDEAGVKIVVDAINKTIAANPEGYHAFLLVARFGGRFTKEDKKTINILKGIFGPDFVKNDCILCMTWGDNFDVRENGQFKPWCLVQTGVF</sequence>
<keyword evidence="2" id="KW-0547">Nucleotide-binding</keyword>
<evidence type="ECO:0000259" key="4">
    <source>
        <dbReference type="Pfam" id="PF04548"/>
    </source>
</evidence>
<keyword evidence="6" id="KW-1185">Reference proteome</keyword>
<evidence type="ECO:0000256" key="2">
    <source>
        <dbReference type="ARBA" id="ARBA00022741"/>
    </source>
</evidence>
<organism evidence="5 6">
    <name type="scientific">Lymnaea stagnalis</name>
    <name type="common">Great pond snail</name>
    <name type="synonym">Helix stagnalis</name>
    <dbReference type="NCBI Taxonomy" id="6523"/>
    <lineage>
        <taxon>Eukaryota</taxon>
        <taxon>Metazoa</taxon>
        <taxon>Spiralia</taxon>
        <taxon>Lophotrochozoa</taxon>
        <taxon>Mollusca</taxon>
        <taxon>Gastropoda</taxon>
        <taxon>Heterobranchia</taxon>
        <taxon>Euthyneura</taxon>
        <taxon>Panpulmonata</taxon>
        <taxon>Hygrophila</taxon>
        <taxon>Lymnaeoidea</taxon>
        <taxon>Lymnaeidae</taxon>
        <taxon>Lymnaea</taxon>
    </lineage>
</organism>
<evidence type="ECO:0000256" key="3">
    <source>
        <dbReference type="ARBA" id="ARBA00023134"/>
    </source>
</evidence>
<dbReference type="Proteomes" id="UP001497497">
    <property type="component" value="Unassembled WGS sequence"/>
</dbReference>
<comment type="similarity">
    <text evidence="1">Belongs to the TRAFAC class TrmE-Era-EngA-EngB-Septin-like GTPase superfamily. AIG1/Toc34/Toc159-like paraseptin GTPase family. IAN subfamily.</text>
</comment>
<feature type="domain" description="AIG1-type G" evidence="4">
    <location>
        <begin position="2"/>
        <end position="118"/>
    </location>
</feature>
<proteinExistence type="inferred from homology"/>
<dbReference type="PANTHER" id="PTHR10903:SF184">
    <property type="entry name" value="GTP-BINDING PROTEIN A"/>
    <property type="match status" value="1"/>
</dbReference>
<comment type="caution">
    <text evidence="5">The sequence shown here is derived from an EMBL/GenBank/DDBJ whole genome shotgun (WGS) entry which is preliminary data.</text>
</comment>
<keyword evidence="3" id="KW-0342">GTP-binding</keyword>
<dbReference type="EMBL" id="CAXITT010000002">
    <property type="protein sequence ID" value="CAL1526061.1"/>
    <property type="molecule type" value="Genomic_DNA"/>
</dbReference>
<reference evidence="5 6" key="1">
    <citation type="submission" date="2024-04" db="EMBL/GenBank/DDBJ databases">
        <authorList>
            <consortium name="Genoscope - CEA"/>
            <person name="William W."/>
        </authorList>
    </citation>
    <scope>NUCLEOTIDE SEQUENCE [LARGE SCALE GENOMIC DNA]</scope>
</reference>
<dbReference type="GO" id="GO:0005525">
    <property type="term" value="F:GTP binding"/>
    <property type="evidence" value="ECO:0007669"/>
    <property type="project" value="UniProtKB-KW"/>
</dbReference>
<name>A0AAV2GXV1_LYMST</name>
<evidence type="ECO:0000313" key="5">
    <source>
        <dbReference type="EMBL" id="CAL1526061.1"/>
    </source>
</evidence>
<dbReference type="Pfam" id="PF04548">
    <property type="entry name" value="AIG1"/>
    <property type="match status" value="1"/>
</dbReference>
<dbReference type="SUPFAM" id="SSF52540">
    <property type="entry name" value="P-loop containing nucleoside triphosphate hydrolases"/>
    <property type="match status" value="1"/>
</dbReference>
<evidence type="ECO:0000313" key="6">
    <source>
        <dbReference type="Proteomes" id="UP001497497"/>
    </source>
</evidence>